<dbReference type="AlphaFoldDB" id="A0A2N5VAQ7"/>
<dbReference type="Proteomes" id="UP000235392">
    <property type="component" value="Unassembled WGS sequence"/>
</dbReference>
<organism evidence="1 2">
    <name type="scientific">Puccinia coronata f. sp. avenae</name>
    <dbReference type="NCBI Taxonomy" id="200324"/>
    <lineage>
        <taxon>Eukaryota</taxon>
        <taxon>Fungi</taxon>
        <taxon>Dikarya</taxon>
        <taxon>Basidiomycota</taxon>
        <taxon>Pucciniomycotina</taxon>
        <taxon>Pucciniomycetes</taxon>
        <taxon>Pucciniales</taxon>
        <taxon>Pucciniaceae</taxon>
        <taxon>Puccinia</taxon>
    </lineage>
</organism>
<evidence type="ECO:0000313" key="2">
    <source>
        <dbReference type="Proteomes" id="UP000235392"/>
    </source>
</evidence>
<dbReference type="PANTHER" id="PTHR33050">
    <property type="entry name" value="REVERSE TRANSCRIPTASE DOMAIN-CONTAINING PROTEIN"/>
    <property type="match status" value="1"/>
</dbReference>
<accession>A0A2N5VAQ7</accession>
<dbReference type="PANTHER" id="PTHR33050:SF7">
    <property type="entry name" value="RIBONUCLEASE H"/>
    <property type="match status" value="1"/>
</dbReference>
<comment type="caution">
    <text evidence="1">The sequence shown here is derived from an EMBL/GenBank/DDBJ whole genome shotgun (WGS) entry which is preliminary data.</text>
</comment>
<evidence type="ECO:0000313" key="1">
    <source>
        <dbReference type="EMBL" id="PLW47082.1"/>
    </source>
</evidence>
<sequence>MFIVKTDNNTTLSKILHCKSKDGGVKAKWKIIKNLLLQAGIDLHAQWVTSTDNKADGLSIGKLEQHKMKDLMIAPNLPRQPLQFHGMGGKRIGRRLQRNQDHVQTLAKYLFAIKTWHTFHNALYPYQIETRVKLILKESGKQDALQPPRQEKLPVLVEDLANLAKALLQQNAELKAVKDLAIVAFWGMARMS</sequence>
<dbReference type="EMBL" id="PGCI01000034">
    <property type="protein sequence ID" value="PLW47082.1"/>
    <property type="molecule type" value="Genomic_DNA"/>
</dbReference>
<name>A0A2N5VAQ7_9BASI</name>
<dbReference type="InterPro" id="IPR052055">
    <property type="entry name" value="Hepadnavirus_pol/RT"/>
</dbReference>
<gene>
    <name evidence="1" type="ORF">PCASD_03906</name>
</gene>
<proteinExistence type="predicted"/>
<protein>
    <submittedName>
        <fullName evidence="1">Uncharacterized protein</fullName>
    </submittedName>
</protein>
<reference evidence="1 2" key="1">
    <citation type="submission" date="2017-11" db="EMBL/GenBank/DDBJ databases">
        <title>De novo assembly and phasing of dikaryotic genomes from two isolates of Puccinia coronata f. sp. avenae, the causal agent of oat crown rust.</title>
        <authorList>
            <person name="Miller M.E."/>
            <person name="Zhang Y."/>
            <person name="Omidvar V."/>
            <person name="Sperschneider J."/>
            <person name="Schwessinger B."/>
            <person name="Raley C."/>
            <person name="Palmer J.M."/>
            <person name="Garnica D."/>
            <person name="Upadhyaya N."/>
            <person name="Rathjen J."/>
            <person name="Taylor J.M."/>
            <person name="Park R.F."/>
            <person name="Dodds P.N."/>
            <person name="Hirsch C.D."/>
            <person name="Kianian S.F."/>
            <person name="Figueroa M."/>
        </authorList>
    </citation>
    <scope>NUCLEOTIDE SEQUENCE [LARGE SCALE GENOMIC DNA]</scope>
    <source>
        <strain evidence="1">12SD80</strain>
    </source>
</reference>